<gene>
    <name evidence="2" type="ORF">C8F04DRAFT_1253151</name>
</gene>
<feature type="chain" id="PRO_5041953514" evidence="1">
    <location>
        <begin position="19"/>
        <end position="57"/>
    </location>
</feature>
<keyword evidence="3" id="KW-1185">Reference proteome</keyword>
<comment type="caution">
    <text evidence="2">The sequence shown here is derived from an EMBL/GenBank/DDBJ whole genome shotgun (WGS) entry which is preliminary data.</text>
</comment>
<protein>
    <submittedName>
        <fullName evidence="2">Uncharacterized protein</fullName>
    </submittedName>
</protein>
<evidence type="ECO:0000256" key="1">
    <source>
        <dbReference type="SAM" id="SignalP"/>
    </source>
</evidence>
<accession>A0AAD6T8R0</accession>
<name>A0AAD6T8R0_9AGAR</name>
<reference evidence="2" key="1">
    <citation type="submission" date="2023-03" db="EMBL/GenBank/DDBJ databases">
        <title>Massive genome expansion in bonnet fungi (Mycena s.s.) driven by repeated elements and novel gene families across ecological guilds.</title>
        <authorList>
            <consortium name="Lawrence Berkeley National Laboratory"/>
            <person name="Harder C.B."/>
            <person name="Miyauchi S."/>
            <person name="Viragh M."/>
            <person name="Kuo A."/>
            <person name="Thoen E."/>
            <person name="Andreopoulos B."/>
            <person name="Lu D."/>
            <person name="Skrede I."/>
            <person name="Drula E."/>
            <person name="Henrissat B."/>
            <person name="Morin E."/>
            <person name="Kohler A."/>
            <person name="Barry K."/>
            <person name="LaButti K."/>
            <person name="Morin E."/>
            <person name="Salamov A."/>
            <person name="Lipzen A."/>
            <person name="Mereny Z."/>
            <person name="Hegedus B."/>
            <person name="Baldrian P."/>
            <person name="Stursova M."/>
            <person name="Weitz H."/>
            <person name="Taylor A."/>
            <person name="Grigoriev I.V."/>
            <person name="Nagy L.G."/>
            <person name="Martin F."/>
            <person name="Kauserud H."/>
        </authorList>
    </citation>
    <scope>NUCLEOTIDE SEQUENCE</scope>
    <source>
        <strain evidence="2">CBHHK200</strain>
    </source>
</reference>
<evidence type="ECO:0000313" key="3">
    <source>
        <dbReference type="Proteomes" id="UP001218188"/>
    </source>
</evidence>
<evidence type="ECO:0000313" key="2">
    <source>
        <dbReference type="EMBL" id="KAJ7041458.1"/>
    </source>
</evidence>
<dbReference type="EMBL" id="JARJCM010000017">
    <property type="protein sequence ID" value="KAJ7041458.1"/>
    <property type="molecule type" value="Genomic_DNA"/>
</dbReference>
<dbReference type="AlphaFoldDB" id="A0AAD6T8R0"/>
<sequence length="57" mass="6018">MQFKVLAFLAALFTVTAAQTNCLTIHKGAACPVGYRVCGPVQVGQTKCCPDQGFCPL</sequence>
<proteinExistence type="predicted"/>
<feature type="signal peptide" evidence="1">
    <location>
        <begin position="1"/>
        <end position="18"/>
    </location>
</feature>
<keyword evidence="1" id="KW-0732">Signal</keyword>
<organism evidence="2 3">
    <name type="scientific">Mycena alexandri</name>
    <dbReference type="NCBI Taxonomy" id="1745969"/>
    <lineage>
        <taxon>Eukaryota</taxon>
        <taxon>Fungi</taxon>
        <taxon>Dikarya</taxon>
        <taxon>Basidiomycota</taxon>
        <taxon>Agaricomycotina</taxon>
        <taxon>Agaricomycetes</taxon>
        <taxon>Agaricomycetidae</taxon>
        <taxon>Agaricales</taxon>
        <taxon>Marasmiineae</taxon>
        <taxon>Mycenaceae</taxon>
        <taxon>Mycena</taxon>
    </lineage>
</organism>
<dbReference type="Proteomes" id="UP001218188">
    <property type="component" value="Unassembled WGS sequence"/>
</dbReference>